<proteinExistence type="predicted"/>
<organism evidence="2 3">
    <name type="scientific">Stephania japonica</name>
    <dbReference type="NCBI Taxonomy" id="461633"/>
    <lineage>
        <taxon>Eukaryota</taxon>
        <taxon>Viridiplantae</taxon>
        <taxon>Streptophyta</taxon>
        <taxon>Embryophyta</taxon>
        <taxon>Tracheophyta</taxon>
        <taxon>Spermatophyta</taxon>
        <taxon>Magnoliopsida</taxon>
        <taxon>Ranunculales</taxon>
        <taxon>Menispermaceae</taxon>
        <taxon>Menispermoideae</taxon>
        <taxon>Cissampelideae</taxon>
        <taxon>Stephania</taxon>
    </lineage>
</organism>
<dbReference type="PANTHER" id="PTHR33499">
    <property type="entry name" value="OS12G0282400 PROTEIN-RELATED"/>
    <property type="match status" value="1"/>
</dbReference>
<comment type="caution">
    <text evidence="2">The sequence shown here is derived from an EMBL/GenBank/DDBJ whole genome shotgun (WGS) entry which is preliminary data.</text>
</comment>
<dbReference type="EMBL" id="JBBNAE010000007">
    <property type="protein sequence ID" value="KAK9109827.1"/>
    <property type="molecule type" value="Genomic_DNA"/>
</dbReference>
<keyword evidence="1" id="KW-1133">Transmembrane helix</keyword>
<keyword evidence="1" id="KW-0812">Transmembrane</keyword>
<dbReference type="AlphaFoldDB" id="A0AAP0I713"/>
<sequence>MKVINRRESEDSHLCFHPSKHCFSFKSLSLSIFLSVLCFALIGFPINQGPKTTKVQGKNRMPKIAALKSAEKFDTTFYHNRTVDKNQNLWSRHLGIVKRNCDICPVRVQYWSEISQVDKNHMWDIVKGRKHGNPPDATIIFFETRKNDENIVEKEAFNKYEELLKTSQSEPTLTNFEVIEKCCGA</sequence>
<accession>A0AAP0I713</accession>
<protein>
    <submittedName>
        <fullName evidence="2">Uncharacterized protein</fullName>
    </submittedName>
</protein>
<feature type="transmembrane region" description="Helical" evidence="1">
    <location>
        <begin position="28"/>
        <end position="46"/>
    </location>
</feature>
<keyword evidence="3" id="KW-1185">Reference proteome</keyword>
<evidence type="ECO:0000313" key="2">
    <source>
        <dbReference type="EMBL" id="KAK9109827.1"/>
    </source>
</evidence>
<evidence type="ECO:0000313" key="3">
    <source>
        <dbReference type="Proteomes" id="UP001417504"/>
    </source>
</evidence>
<reference evidence="2 3" key="1">
    <citation type="submission" date="2024-01" db="EMBL/GenBank/DDBJ databases">
        <title>Genome assemblies of Stephania.</title>
        <authorList>
            <person name="Yang L."/>
        </authorList>
    </citation>
    <scope>NUCLEOTIDE SEQUENCE [LARGE SCALE GENOMIC DNA]</scope>
    <source>
        <strain evidence="2">QJT</strain>
        <tissue evidence="2">Leaf</tissue>
    </source>
</reference>
<dbReference type="PANTHER" id="PTHR33499:SF35">
    <property type="entry name" value="TRANSPOSASE MUDR PLANT DOMAIN-CONTAINING PROTEIN"/>
    <property type="match status" value="1"/>
</dbReference>
<dbReference type="Proteomes" id="UP001417504">
    <property type="component" value="Unassembled WGS sequence"/>
</dbReference>
<keyword evidence="1" id="KW-0472">Membrane</keyword>
<evidence type="ECO:0000256" key="1">
    <source>
        <dbReference type="SAM" id="Phobius"/>
    </source>
</evidence>
<gene>
    <name evidence="2" type="ORF">Sjap_017887</name>
</gene>
<name>A0AAP0I713_9MAGN</name>